<accession>A0A060T890</accession>
<reference evidence="1" key="2">
    <citation type="submission" date="2014-06" db="EMBL/GenBank/DDBJ databases">
        <title>The complete genome of Blastobotrys (Arxula) adeninivorans LS3 - a yeast of biotechnological interest.</title>
        <authorList>
            <person name="Kunze G."/>
            <person name="Gaillardin C."/>
            <person name="Czernicka M."/>
            <person name="Durrens P."/>
            <person name="Martin T."/>
            <person name="Boer E."/>
            <person name="Gabaldon T."/>
            <person name="Cruz J."/>
            <person name="Talla E."/>
            <person name="Marck C."/>
            <person name="Goffeau A."/>
            <person name="Barbe V."/>
            <person name="Baret P."/>
            <person name="Baronian K."/>
            <person name="Beier S."/>
            <person name="Bleykasten C."/>
            <person name="Bode R."/>
            <person name="Casaregola S."/>
            <person name="Despons L."/>
            <person name="Fairhead C."/>
            <person name="Giersberg M."/>
            <person name="Gierski P."/>
            <person name="Hahnel U."/>
            <person name="Hartmann A."/>
            <person name="Jankowska D."/>
            <person name="Jubin C."/>
            <person name="Jung P."/>
            <person name="Lafontaine I."/>
            <person name="Leh-Louis V."/>
            <person name="Lemaire M."/>
            <person name="Marcet-Houben M."/>
            <person name="Mascher M."/>
            <person name="Morel G."/>
            <person name="Richard G.-F."/>
            <person name="Riechen J."/>
            <person name="Sacerdot C."/>
            <person name="Sarkar A."/>
            <person name="Savel G."/>
            <person name="Schacherer J."/>
            <person name="Sherman D."/>
            <person name="Straub M.-L."/>
            <person name="Stein N."/>
            <person name="Thierry A."/>
            <person name="Trautwein-Schult A."/>
            <person name="Westhof E."/>
            <person name="Worch S."/>
            <person name="Dujon B."/>
            <person name="Souciet J.-L."/>
            <person name="Wincker P."/>
            <person name="Scholz U."/>
            <person name="Neuveglise N."/>
        </authorList>
    </citation>
    <scope>NUCLEOTIDE SEQUENCE</scope>
    <source>
        <strain evidence="1">LS3</strain>
    </source>
</reference>
<dbReference type="PANTHER" id="PTHR38123">
    <property type="entry name" value="CELL WALL SERINE-THREONINE-RICH GALACTOMANNOPROTEIN MP1 (AFU_ORTHOLOGUE AFUA_4G03240)"/>
    <property type="match status" value="1"/>
</dbReference>
<reference evidence="1" key="1">
    <citation type="submission" date="2014-02" db="EMBL/GenBank/DDBJ databases">
        <authorList>
            <person name="Genoscope - CEA"/>
        </authorList>
    </citation>
    <scope>NUCLEOTIDE SEQUENCE</scope>
    <source>
        <strain evidence="1">LS3</strain>
    </source>
</reference>
<dbReference type="Gene3D" id="1.20.1280.140">
    <property type="match status" value="1"/>
</dbReference>
<gene>
    <name evidence="1" type="ORF">GNLVRS02_ARAD1D05038g</name>
</gene>
<sequence>MLVTPHIKRFGSLSPCCAAFSTLSPFPLSRTTVMRVCKLIASAVLSAGVVFAGENDALPIRTPSTTGSCVLGVKNDIFKVQEILDGMINDLSDFEASLLGDLIPLTSIQMASFELGGTVNKATAQLLSCDDLNHDDTAVAVEAVIMIVPKIHRVLDLIMERKPEFDIAVLNYMSAGFIVEQDLIMLKNGTDKLSAALAEKCSPLVTQVLNAVTKNIDTWFDEAIAMYKDDPLLGASGAQNPVSALPTLIAELNDTVPEIIPEVTAMLPKLLPEISAALPTIMSDLEPALETEVPKIFSQLAGQTMPTDAAGAAGFVATQLESDLPKILTNIPVLATGLGNDVLSKVMSAIPALATDMSGNIVSELPGRIESELPNLLGTAIPTNIIPAIMSNLPGMLGGIMGGGNQGTSASSTITAPPATTT</sequence>
<evidence type="ECO:0000313" key="1">
    <source>
        <dbReference type="EMBL" id="CDP37153.1"/>
    </source>
</evidence>
<dbReference type="AlphaFoldDB" id="A0A060T890"/>
<name>A0A060T890_BLAAD</name>
<dbReference type="InterPro" id="IPR021054">
    <property type="entry name" value="Cell_wall_mannoprotein_1"/>
</dbReference>
<protein>
    <submittedName>
        <fullName evidence="1">ARAD1D05038p</fullName>
    </submittedName>
</protein>
<organism evidence="1">
    <name type="scientific">Blastobotrys adeninivorans</name>
    <name type="common">Yeast</name>
    <name type="synonym">Arxula adeninivorans</name>
    <dbReference type="NCBI Taxonomy" id="409370"/>
    <lineage>
        <taxon>Eukaryota</taxon>
        <taxon>Fungi</taxon>
        <taxon>Dikarya</taxon>
        <taxon>Ascomycota</taxon>
        <taxon>Saccharomycotina</taxon>
        <taxon>Dipodascomycetes</taxon>
        <taxon>Dipodascales</taxon>
        <taxon>Trichomonascaceae</taxon>
        <taxon>Blastobotrys</taxon>
    </lineage>
</organism>
<dbReference type="Pfam" id="PF12296">
    <property type="entry name" value="HsbA"/>
    <property type="match status" value="1"/>
</dbReference>
<dbReference type="PANTHER" id="PTHR38123:SF1">
    <property type="entry name" value="HYDROPHOBIC SURFACE BINDING PROTEIN"/>
    <property type="match status" value="1"/>
</dbReference>
<proteinExistence type="predicted"/>
<dbReference type="EMBL" id="HG937694">
    <property type="protein sequence ID" value="CDP37153.1"/>
    <property type="molecule type" value="Genomic_DNA"/>
</dbReference>
<dbReference type="GO" id="GO:0005576">
    <property type="term" value="C:extracellular region"/>
    <property type="evidence" value="ECO:0007669"/>
    <property type="project" value="TreeGrafter"/>
</dbReference>